<feature type="signal peptide" evidence="17">
    <location>
        <begin position="1"/>
        <end position="19"/>
    </location>
</feature>
<dbReference type="InterPro" id="IPR013121">
    <property type="entry name" value="Fe_red_NAD-bd_6"/>
</dbReference>
<dbReference type="HOGENOM" id="CLU_010365_4_0_1"/>
<dbReference type="eggNOG" id="KOG0039">
    <property type="taxonomic scope" value="Eukaryota"/>
</dbReference>
<evidence type="ECO:0000313" key="20">
    <source>
        <dbReference type="Proteomes" id="UP000000709"/>
    </source>
</evidence>
<evidence type="ECO:0000256" key="16">
    <source>
        <dbReference type="SAM" id="Phobius"/>
    </source>
</evidence>
<dbReference type="InterPro" id="IPR017927">
    <property type="entry name" value="FAD-bd_FR_type"/>
</dbReference>
<evidence type="ECO:0000256" key="4">
    <source>
        <dbReference type="ARBA" id="ARBA00022448"/>
    </source>
</evidence>
<dbReference type="Pfam" id="PF08022">
    <property type="entry name" value="FAD_binding_8"/>
    <property type="match status" value="1"/>
</dbReference>
<feature type="domain" description="FAD-binding FR-type" evidence="18">
    <location>
        <begin position="414"/>
        <end position="533"/>
    </location>
</feature>
<comment type="subcellular location">
    <subcellularLocation>
        <location evidence="1">Cell membrane</location>
        <topology evidence="1">Multi-pass membrane protein</topology>
    </subcellularLocation>
</comment>
<dbReference type="SFLD" id="SFLDG01168">
    <property type="entry name" value="Ferric_reductase_subgroup_(FRE"/>
    <property type="match status" value="1"/>
</dbReference>
<feature type="transmembrane region" description="Helical" evidence="16">
    <location>
        <begin position="380"/>
        <end position="401"/>
    </location>
</feature>
<proteinExistence type="inferred from homology"/>
<evidence type="ECO:0000256" key="15">
    <source>
        <dbReference type="ARBA" id="ARBA00048483"/>
    </source>
</evidence>
<evidence type="ECO:0000256" key="11">
    <source>
        <dbReference type="ARBA" id="ARBA00023002"/>
    </source>
</evidence>
<evidence type="ECO:0000256" key="3">
    <source>
        <dbReference type="ARBA" id="ARBA00012668"/>
    </source>
</evidence>
<feature type="transmembrane region" description="Helical" evidence="16">
    <location>
        <begin position="317"/>
        <end position="339"/>
    </location>
</feature>
<keyword evidence="5" id="KW-1003">Cell membrane</keyword>
<evidence type="ECO:0000256" key="12">
    <source>
        <dbReference type="ARBA" id="ARBA00023065"/>
    </source>
</evidence>
<dbReference type="InterPro" id="IPR013112">
    <property type="entry name" value="FAD-bd_8"/>
</dbReference>
<evidence type="ECO:0000256" key="1">
    <source>
        <dbReference type="ARBA" id="ARBA00004651"/>
    </source>
</evidence>
<keyword evidence="11" id="KW-0560">Oxidoreductase</keyword>
<evidence type="ECO:0000256" key="17">
    <source>
        <dbReference type="SAM" id="SignalP"/>
    </source>
</evidence>
<dbReference type="CDD" id="cd06186">
    <property type="entry name" value="NOX_Duox_like_FAD_NADP"/>
    <property type="match status" value="1"/>
</dbReference>
<keyword evidence="12" id="KW-0406">Ion transport</keyword>
<dbReference type="SUPFAM" id="SSF52343">
    <property type="entry name" value="Ferredoxin reductase-like, C-terminal NADP-linked domain"/>
    <property type="match status" value="1"/>
</dbReference>
<keyword evidence="8" id="KW-0274">FAD</keyword>
<evidence type="ECO:0000256" key="13">
    <source>
        <dbReference type="ARBA" id="ARBA00023136"/>
    </source>
</evidence>
<dbReference type="OMA" id="FITYHRH"/>
<dbReference type="InterPro" id="IPR039261">
    <property type="entry name" value="FNR_nucleotide-bd"/>
</dbReference>
<dbReference type="Pfam" id="PF08030">
    <property type="entry name" value="NAD_binding_6"/>
    <property type="match status" value="1"/>
</dbReference>
<evidence type="ECO:0000259" key="18">
    <source>
        <dbReference type="PROSITE" id="PS51384"/>
    </source>
</evidence>
<dbReference type="AlphaFoldDB" id="G3AH37"/>
<dbReference type="SUPFAM" id="SSF63380">
    <property type="entry name" value="Riboflavin synthase domain-like"/>
    <property type="match status" value="1"/>
</dbReference>
<keyword evidence="7 16" id="KW-0812">Transmembrane</keyword>
<dbReference type="Proteomes" id="UP000000709">
    <property type="component" value="Unassembled WGS sequence"/>
</dbReference>
<dbReference type="Pfam" id="PF01794">
    <property type="entry name" value="Ferric_reduct"/>
    <property type="match status" value="1"/>
</dbReference>
<keyword evidence="4" id="KW-0813">Transport</keyword>
<organism evidence="20">
    <name type="scientific">Spathaspora passalidarum (strain NRRL Y-27907 / 11-Y1)</name>
    <dbReference type="NCBI Taxonomy" id="619300"/>
    <lineage>
        <taxon>Eukaryota</taxon>
        <taxon>Fungi</taxon>
        <taxon>Dikarya</taxon>
        <taxon>Ascomycota</taxon>
        <taxon>Saccharomycotina</taxon>
        <taxon>Pichiomycetes</taxon>
        <taxon>Debaryomycetaceae</taxon>
        <taxon>Spathaspora</taxon>
    </lineage>
</organism>
<dbReference type="GO" id="GO:0052851">
    <property type="term" value="F:ferric-chelate reductase (NADPH) activity"/>
    <property type="evidence" value="ECO:0007669"/>
    <property type="project" value="UniProtKB-EC"/>
</dbReference>
<dbReference type="RefSeq" id="XP_007372879.1">
    <property type="nucleotide sequence ID" value="XM_007372817.1"/>
</dbReference>
<accession>G3AH37</accession>
<name>G3AH37_SPAPN</name>
<dbReference type="InterPro" id="IPR017938">
    <property type="entry name" value="Riboflavin_synthase-like_b-brl"/>
</dbReference>
<comment type="similarity">
    <text evidence="2">Belongs to the ferric reductase (FRE) family.</text>
</comment>
<dbReference type="PANTHER" id="PTHR32361">
    <property type="entry name" value="FERRIC/CUPRIC REDUCTASE TRANSMEMBRANE COMPONENT"/>
    <property type="match status" value="1"/>
</dbReference>
<dbReference type="GO" id="GO:0006826">
    <property type="term" value="P:iron ion transport"/>
    <property type="evidence" value="ECO:0007669"/>
    <property type="project" value="TreeGrafter"/>
</dbReference>
<feature type="transmembrane region" description="Helical" evidence="16">
    <location>
        <begin position="161"/>
        <end position="184"/>
    </location>
</feature>
<evidence type="ECO:0000256" key="6">
    <source>
        <dbReference type="ARBA" id="ARBA00022630"/>
    </source>
</evidence>
<evidence type="ECO:0000256" key="10">
    <source>
        <dbReference type="ARBA" id="ARBA00022989"/>
    </source>
</evidence>
<dbReference type="GO" id="GO:0006879">
    <property type="term" value="P:intracellular iron ion homeostasis"/>
    <property type="evidence" value="ECO:0007669"/>
    <property type="project" value="TreeGrafter"/>
</dbReference>
<dbReference type="GeneID" id="18870725"/>
<evidence type="ECO:0000256" key="2">
    <source>
        <dbReference type="ARBA" id="ARBA00006278"/>
    </source>
</evidence>
<dbReference type="PROSITE" id="PS51384">
    <property type="entry name" value="FAD_FR"/>
    <property type="match status" value="1"/>
</dbReference>
<dbReference type="GO" id="GO:0005886">
    <property type="term" value="C:plasma membrane"/>
    <property type="evidence" value="ECO:0007669"/>
    <property type="project" value="UniProtKB-SubCell"/>
</dbReference>
<feature type="transmembrane region" description="Helical" evidence="16">
    <location>
        <begin position="235"/>
        <end position="255"/>
    </location>
</feature>
<gene>
    <name evidence="19" type="ORF">SPAPADRAFT_146752</name>
</gene>
<keyword evidence="6" id="KW-0285">Flavoprotein</keyword>
<evidence type="ECO:0000313" key="19">
    <source>
        <dbReference type="EMBL" id="EGW35467.1"/>
    </source>
</evidence>
<keyword evidence="13 16" id="KW-0472">Membrane</keyword>
<keyword evidence="20" id="KW-1185">Reference proteome</keyword>
<protein>
    <recommendedName>
        <fullName evidence="3">ferric-chelate reductase (NADPH)</fullName>
        <ecNumber evidence="3">1.16.1.9</ecNumber>
    </recommendedName>
</protein>
<keyword evidence="17" id="KW-0732">Signal</keyword>
<dbReference type="OrthoDB" id="167398at2759"/>
<evidence type="ECO:0000256" key="8">
    <source>
        <dbReference type="ARBA" id="ARBA00022827"/>
    </source>
</evidence>
<dbReference type="EMBL" id="GL996499">
    <property type="protein sequence ID" value="EGW35467.1"/>
    <property type="molecule type" value="Genomic_DNA"/>
</dbReference>
<dbReference type="PANTHER" id="PTHR32361:SF9">
    <property type="entry name" value="FERRIC REDUCTASE TRANSMEMBRANE COMPONENT 3-RELATED"/>
    <property type="match status" value="1"/>
</dbReference>
<sequence>MNIFSLLYFGFILLAGVQAHGKEHFTWYKKSLAIYACNYEISYLKGISFCPAKGNKRERKKCRCANENWRASLAGCLAYKERNTTSTIEFYKSFCQNNYNVDLDKDWFDKSYTHFLNNAKNKYEIKPSREPVNFPVKFSPKEMDLYGKVAINFLGNYDDSIWYGISMFGFWFLVLTIGAISHWTKVLFPETTKKLVGSISNSYRKYISIPALYGKRRAQEIRCWKVFDSLIPTRFESIVIGLFYLFTVIIHAVNLKAVENDPIFDTKYMAEIRYVADRTGIVGTAMTPLVFLFAGRNNFLQWITGINFSTFLCYHRHIARVMVMLVVIHSVNYTILLVYRETFPFKVKNPWLYWGILATVAGGLALFQSILYLRRSHYELFLFLHLALAVLFVAGTWIHIVDFGYCVLLYPCIAVWCFDRIIRLIRLFSFGFPQANVMLVGDETIKLEIPKPKYWKPVPGGHVFVHFLKPSYFWQSHPFTFVKSSEKEGIIVIYLKLKGGITQNLYKLLKKSPGKMATMRVGIEGPYGESTPAKYSDKAVFIAGGNGIPGIYSEVVDISLRSPSERKSQLKLIWVIRDYNSIIWFYDELLWLKNTDIKTTLFVTRPNNRVTNFGSFNKSESSQEGSIKSGYNEINPQPYKGQNYIEEFKAELSHINFEERRPNFEQLIHDEIEESPGSVAFVACGHPAMVDEVRYQSCRNIDNPYNKRVDFYEQLQVWA</sequence>
<feature type="chain" id="PRO_5003442374" description="ferric-chelate reductase (NADPH)" evidence="17">
    <location>
        <begin position="20"/>
        <end position="719"/>
    </location>
</feature>
<feature type="transmembrane region" description="Helical" evidence="16">
    <location>
        <begin position="351"/>
        <end position="373"/>
    </location>
</feature>
<evidence type="ECO:0000256" key="9">
    <source>
        <dbReference type="ARBA" id="ARBA00022982"/>
    </source>
</evidence>
<dbReference type="KEGG" id="spaa:SPAPADRAFT_146752"/>
<evidence type="ECO:0000256" key="5">
    <source>
        <dbReference type="ARBA" id="ARBA00022475"/>
    </source>
</evidence>
<feature type="transmembrane region" description="Helical" evidence="16">
    <location>
        <begin position="275"/>
        <end position="296"/>
    </location>
</feature>
<dbReference type="Gene3D" id="3.40.50.80">
    <property type="entry name" value="Nucleotide-binding domain of ferredoxin-NADP reductase (FNR) module"/>
    <property type="match status" value="1"/>
</dbReference>
<keyword evidence="9" id="KW-0249">Electron transport</keyword>
<keyword evidence="14" id="KW-0325">Glycoprotein</keyword>
<evidence type="ECO:0000256" key="14">
    <source>
        <dbReference type="ARBA" id="ARBA00023180"/>
    </source>
</evidence>
<dbReference type="InterPro" id="IPR051410">
    <property type="entry name" value="Ferric/Cupric_Reductase"/>
</dbReference>
<evidence type="ECO:0000256" key="7">
    <source>
        <dbReference type="ARBA" id="ARBA00022692"/>
    </source>
</evidence>
<dbReference type="FunCoup" id="G3AH37">
    <property type="interactions" value="394"/>
</dbReference>
<dbReference type="InParanoid" id="G3AH37"/>
<comment type="catalytic activity">
    <reaction evidence="15">
        <text>2 a Fe(II)-siderophore + NADP(+) + H(+) = 2 a Fe(III)-siderophore + NADPH</text>
        <dbReference type="Rhea" id="RHEA:28795"/>
        <dbReference type="Rhea" id="RHEA-COMP:11342"/>
        <dbReference type="Rhea" id="RHEA-COMP:11344"/>
        <dbReference type="ChEBI" id="CHEBI:15378"/>
        <dbReference type="ChEBI" id="CHEBI:29033"/>
        <dbReference type="ChEBI" id="CHEBI:29034"/>
        <dbReference type="ChEBI" id="CHEBI:57783"/>
        <dbReference type="ChEBI" id="CHEBI:58349"/>
        <dbReference type="EC" id="1.16.1.9"/>
    </reaction>
</comment>
<dbReference type="SFLD" id="SFLDS00052">
    <property type="entry name" value="Ferric_Reductase_Domain"/>
    <property type="match status" value="1"/>
</dbReference>
<dbReference type="GO" id="GO:0015677">
    <property type="term" value="P:copper ion import"/>
    <property type="evidence" value="ECO:0007669"/>
    <property type="project" value="TreeGrafter"/>
</dbReference>
<dbReference type="EC" id="1.16.1.9" evidence="3"/>
<keyword evidence="10 16" id="KW-1133">Transmembrane helix</keyword>
<dbReference type="InterPro" id="IPR013130">
    <property type="entry name" value="Fe3_Rdtase_TM_dom"/>
</dbReference>
<reference evidence="19 20" key="1">
    <citation type="journal article" date="2011" name="Proc. Natl. Acad. Sci. U.S.A.">
        <title>Comparative genomics of xylose-fermenting fungi for enhanced biofuel production.</title>
        <authorList>
            <person name="Wohlbach D.J."/>
            <person name="Kuo A."/>
            <person name="Sato T.K."/>
            <person name="Potts K.M."/>
            <person name="Salamov A.A."/>
            <person name="LaButti K.M."/>
            <person name="Sun H."/>
            <person name="Clum A."/>
            <person name="Pangilinan J.L."/>
            <person name="Lindquist E.A."/>
            <person name="Lucas S."/>
            <person name="Lapidus A."/>
            <person name="Jin M."/>
            <person name="Gunawan C."/>
            <person name="Balan V."/>
            <person name="Dale B.E."/>
            <person name="Jeffries T.W."/>
            <person name="Zinkel R."/>
            <person name="Barry K.W."/>
            <person name="Grigoriev I.V."/>
            <person name="Gasch A.P."/>
        </authorList>
    </citation>
    <scope>NUCLEOTIDE SEQUENCE [LARGE SCALE GENOMIC DNA]</scope>
    <source>
        <strain evidence="20">NRRL Y-27907 / 11-Y1</strain>
    </source>
</reference>